<sequence length="182" mass="20595">MTVAEDAAAVLAFWFDELTPKQHWAKSSELDVKITRRFGALRDQVFADTAPWTGDVETLLAAIILLDQFSRNIYRDTARAFEADAAALDLTLFGIGEGWHRALDPVRRGFFYMPLMHAEDRGVQRFALRCFSEPGLEKQIGFARDHAEVIERFGRYPTRNALLDRASTTDELAYLAQPGVGW</sequence>
<dbReference type="Gene3D" id="1.20.58.320">
    <property type="entry name" value="TPR-like"/>
    <property type="match status" value="1"/>
</dbReference>
<evidence type="ECO:0000313" key="2">
    <source>
        <dbReference type="Proteomes" id="UP000566324"/>
    </source>
</evidence>
<dbReference type="RefSeq" id="WP_184070631.1">
    <property type="nucleotide sequence ID" value="NZ_JACHNZ010000037.1"/>
</dbReference>
<organism evidence="1 2">
    <name type="scientific">Sphingosinicella soli</name>
    <dbReference type="NCBI Taxonomy" id="333708"/>
    <lineage>
        <taxon>Bacteria</taxon>
        <taxon>Pseudomonadati</taxon>
        <taxon>Pseudomonadota</taxon>
        <taxon>Alphaproteobacteria</taxon>
        <taxon>Sphingomonadales</taxon>
        <taxon>Sphingosinicellaceae</taxon>
        <taxon>Sphingosinicella</taxon>
    </lineage>
</organism>
<keyword evidence="2" id="KW-1185">Reference proteome</keyword>
<comment type="caution">
    <text evidence="1">The sequence shown here is derived from an EMBL/GenBank/DDBJ whole genome shotgun (WGS) entry which is preliminary data.</text>
</comment>
<dbReference type="Gene3D" id="1.25.40.10">
    <property type="entry name" value="Tetratricopeptide repeat domain"/>
    <property type="match status" value="1"/>
</dbReference>
<dbReference type="EMBL" id="JACHNZ010000037">
    <property type="protein sequence ID" value="MBB4633219.1"/>
    <property type="molecule type" value="Genomic_DNA"/>
</dbReference>
<dbReference type="InterPro" id="IPR010323">
    <property type="entry name" value="DUF924"/>
</dbReference>
<accession>A0A7W7B390</accession>
<name>A0A7W7B390_9SPHN</name>
<dbReference type="Pfam" id="PF06041">
    <property type="entry name" value="DUF924"/>
    <property type="match status" value="1"/>
</dbReference>
<proteinExistence type="predicted"/>
<protein>
    <submittedName>
        <fullName evidence="1">Uncharacterized protein (DUF924 family)</fullName>
    </submittedName>
</protein>
<dbReference type="Proteomes" id="UP000566324">
    <property type="component" value="Unassembled WGS sequence"/>
</dbReference>
<dbReference type="AlphaFoldDB" id="A0A7W7B390"/>
<reference evidence="1 2" key="1">
    <citation type="submission" date="2020-08" db="EMBL/GenBank/DDBJ databases">
        <title>Genomic Encyclopedia of Type Strains, Phase IV (KMG-IV): sequencing the most valuable type-strain genomes for metagenomic binning, comparative biology and taxonomic classification.</title>
        <authorList>
            <person name="Goeker M."/>
        </authorList>
    </citation>
    <scope>NUCLEOTIDE SEQUENCE [LARGE SCALE GENOMIC DNA]</scope>
    <source>
        <strain evidence="1 2">DSM 17328</strain>
    </source>
</reference>
<dbReference type="SUPFAM" id="SSF48452">
    <property type="entry name" value="TPR-like"/>
    <property type="match status" value="1"/>
</dbReference>
<dbReference type="InterPro" id="IPR011990">
    <property type="entry name" value="TPR-like_helical_dom_sf"/>
</dbReference>
<gene>
    <name evidence="1" type="ORF">GGQ98_002851</name>
</gene>
<evidence type="ECO:0000313" key="1">
    <source>
        <dbReference type="EMBL" id="MBB4633219.1"/>
    </source>
</evidence>